<sequence length="138" mass="14564">MDAELAALAGAGATALVQAMVGDGWAAARGRVVAFLGRRRGAEEGRVVSELDELRDELLAARDAGDTEAEADARAEWRSRMRRALRADPDAAAELRQLLDELDRDGGDRGGVVHNTISGGVQRGNVIQAHTVGDVHLG</sequence>
<dbReference type="EMBL" id="CP040916">
    <property type="protein sequence ID" value="QDQ10941.1"/>
    <property type="molecule type" value="Genomic_DNA"/>
</dbReference>
<evidence type="ECO:0008006" key="3">
    <source>
        <dbReference type="Google" id="ProtNLM"/>
    </source>
</evidence>
<name>A0A516R5L3_STRST</name>
<accession>A0A516R5L3</accession>
<proteinExistence type="predicted"/>
<dbReference type="Proteomes" id="UP000316806">
    <property type="component" value="Chromosome"/>
</dbReference>
<organism evidence="1 2">
    <name type="scientific">Streptomyces spectabilis</name>
    <dbReference type="NCBI Taxonomy" id="68270"/>
    <lineage>
        <taxon>Bacteria</taxon>
        <taxon>Bacillati</taxon>
        <taxon>Actinomycetota</taxon>
        <taxon>Actinomycetes</taxon>
        <taxon>Kitasatosporales</taxon>
        <taxon>Streptomycetaceae</taxon>
        <taxon>Streptomyces</taxon>
    </lineage>
</organism>
<gene>
    <name evidence="1" type="ORF">FH965_10385</name>
</gene>
<evidence type="ECO:0000313" key="1">
    <source>
        <dbReference type="EMBL" id="QDQ10941.1"/>
    </source>
</evidence>
<protein>
    <recommendedName>
        <fullName evidence="3">CchlP</fullName>
    </recommendedName>
</protein>
<reference evidence="1 2" key="1">
    <citation type="journal article" date="2019" name="J. Ind. Microbiol. Biotechnol.">
        <title>The complete genomic sequence of Streptomyces spectabilis NRRL-2792 and identification of secondary metabolite biosynthetic gene clusters.</title>
        <authorList>
            <person name="Sinha A."/>
            <person name="Phillips-Salemka S."/>
            <person name="Niraula T.A."/>
            <person name="Short K.A."/>
            <person name="Niraula N.P."/>
        </authorList>
    </citation>
    <scope>NUCLEOTIDE SEQUENCE [LARGE SCALE GENOMIC DNA]</scope>
    <source>
        <strain evidence="1 2">NRRL 2792</strain>
    </source>
</reference>
<evidence type="ECO:0000313" key="2">
    <source>
        <dbReference type="Proteomes" id="UP000316806"/>
    </source>
</evidence>
<dbReference type="AlphaFoldDB" id="A0A516R5L3"/>
<dbReference type="RefSeq" id="WP_144002851.1">
    <property type="nucleotide sequence ID" value="NZ_CP040916.1"/>
</dbReference>